<accession>A0A5D2HYJ3</accession>
<keyword evidence="2" id="KW-1185">Reference proteome</keyword>
<gene>
    <name evidence="1" type="ORF">ES332_D13G189300v1</name>
</gene>
<name>A0A5D2HYJ3_GOSTO</name>
<dbReference type="AlphaFoldDB" id="A0A5D2HYJ3"/>
<evidence type="ECO:0000313" key="2">
    <source>
        <dbReference type="Proteomes" id="UP000322667"/>
    </source>
</evidence>
<evidence type="ECO:0000313" key="1">
    <source>
        <dbReference type="EMBL" id="TYH35375.1"/>
    </source>
</evidence>
<reference evidence="1 2" key="1">
    <citation type="submission" date="2019-07" db="EMBL/GenBank/DDBJ databases">
        <title>WGS assembly of Gossypium tomentosum.</title>
        <authorList>
            <person name="Chen Z.J."/>
            <person name="Sreedasyam A."/>
            <person name="Ando A."/>
            <person name="Song Q."/>
            <person name="De L."/>
            <person name="Hulse-Kemp A."/>
            <person name="Ding M."/>
            <person name="Ye W."/>
            <person name="Kirkbride R."/>
            <person name="Jenkins J."/>
            <person name="Plott C."/>
            <person name="Lovell J."/>
            <person name="Lin Y.-M."/>
            <person name="Vaughn R."/>
            <person name="Liu B."/>
            <person name="Li W."/>
            <person name="Simpson S."/>
            <person name="Scheffler B."/>
            <person name="Saski C."/>
            <person name="Grover C."/>
            <person name="Hu G."/>
            <person name="Conover J."/>
            <person name="Carlson J."/>
            <person name="Shu S."/>
            <person name="Boston L."/>
            <person name="Williams M."/>
            <person name="Peterson D."/>
            <person name="Mcgee K."/>
            <person name="Jones D."/>
            <person name="Wendel J."/>
            <person name="Stelly D."/>
            <person name="Grimwood J."/>
            <person name="Schmutz J."/>
        </authorList>
    </citation>
    <scope>NUCLEOTIDE SEQUENCE [LARGE SCALE GENOMIC DNA]</scope>
    <source>
        <strain evidence="1">7179.01</strain>
    </source>
</reference>
<protein>
    <submittedName>
        <fullName evidence="1">Uncharacterized protein</fullName>
    </submittedName>
</protein>
<dbReference type="EMBL" id="CM017635">
    <property type="protein sequence ID" value="TYH35375.1"/>
    <property type="molecule type" value="Genomic_DNA"/>
</dbReference>
<proteinExistence type="predicted"/>
<organism evidence="1 2">
    <name type="scientific">Gossypium tomentosum</name>
    <name type="common">Hawaiian cotton</name>
    <name type="synonym">Gossypium sandvicense</name>
    <dbReference type="NCBI Taxonomy" id="34277"/>
    <lineage>
        <taxon>Eukaryota</taxon>
        <taxon>Viridiplantae</taxon>
        <taxon>Streptophyta</taxon>
        <taxon>Embryophyta</taxon>
        <taxon>Tracheophyta</taxon>
        <taxon>Spermatophyta</taxon>
        <taxon>Magnoliopsida</taxon>
        <taxon>eudicotyledons</taxon>
        <taxon>Gunneridae</taxon>
        <taxon>Pentapetalae</taxon>
        <taxon>rosids</taxon>
        <taxon>malvids</taxon>
        <taxon>Malvales</taxon>
        <taxon>Malvaceae</taxon>
        <taxon>Malvoideae</taxon>
        <taxon>Gossypium</taxon>
    </lineage>
</organism>
<sequence>MCPLHVRGRTRCNLYCHVALRVYLTTHYITFCITPLFPIHNIHPNPILVYIRFRFCLFPQESCLLYFLGIQTKPKLLETFFRGTRENYLFPFTACRVSIASCFSREQCM</sequence>
<dbReference type="Proteomes" id="UP000322667">
    <property type="component" value="Chromosome D13"/>
</dbReference>